<dbReference type="Gene3D" id="3.30.1140.40">
    <property type="entry name" value="Tctex-1"/>
    <property type="match status" value="1"/>
</dbReference>
<dbReference type="PANTHER" id="PTHR21255">
    <property type="entry name" value="T-COMPLEX-ASSOCIATED-TESTIS-EXPRESSED 1/ DYNEIN LIGHT CHAIN"/>
    <property type="match status" value="1"/>
</dbReference>
<name>A0A7S4PGV6_GUITH</name>
<dbReference type="CDD" id="cd21455">
    <property type="entry name" value="DLC-like_DYNLT1_DYNLT3"/>
    <property type="match status" value="1"/>
</dbReference>
<accession>A0A7S4PGV6</accession>
<dbReference type="InterPro" id="IPR038586">
    <property type="entry name" value="Tctex-1-like_sf"/>
</dbReference>
<dbReference type="GO" id="GO:0007018">
    <property type="term" value="P:microtubule-based movement"/>
    <property type="evidence" value="ECO:0007669"/>
    <property type="project" value="TreeGrafter"/>
</dbReference>
<sequence length="112" mass="12575">MDFEGEGDRTFNQDEVYQVVKESVDAVLTNASYLHAKVPQWQSMIVESILKRLATLNKPFKFVVTSMISQNTGGATHTAHTCFWDAETDGFAKYRFDNPTLVCLTTVYGMGI</sequence>
<dbReference type="EMBL" id="HBKN01045254">
    <property type="protein sequence ID" value="CAE2334708.1"/>
    <property type="molecule type" value="Transcribed_RNA"/>
</dbReference>
<gene>
    <name evidence="1" type="ORF">GTHE00462_LOCUS35401</name>
</gene>
<dbReference type="PANTHER" id="PTHR21255:SF4">
    <property type="entry name" value="DYNEIN LIGHT CHAIN TCTEX-TYPE"/>
    <property type="match status" value="1"/>
</dbReference>
<dbReference type="GO" id="GO:0045505">
    <property type="term" value="F:dynein intermediate chain binding"/>
    <property type="evidence" value="ECO:0007669"/>
    <property type="project" value="TreeGrafter"/>
</dbReference>
<protein>
    <submittedName>
        <fullName evidence="1">Uncharacterized protein</fullName>
    </submittedName>
</protein>
<evidence type="ECO:0000313" key="1">
    <source>
        <dbReference type="EMBL" id="CAE2334708.1"/>
    </source>
</evidence>
<organism evidence="1">
    <name type="scientific">Guillardia theta</name>
    <name type="common">Cryptophyte</name>
    <name type="synonym">Cryptomonas phi</name>
    <dbReference type="NCBI Taxonomy" id="55529"/>
    <lineage>
        <taxon>Eukaryota</taxon>
        <taxon>Cryptophyceae</taxon>
        <taxon>Pyrenomonadales</taxon>
        <taxon>Geminigeraceae</taxon>
        <taxon>Guillardia</taxon>
    </lineage>
</organism>
<dbReference type="GO" id="GO:0005737">
    <property type="term" value="C:cytoplasm"/>
    <property type="evidence" value="ECO:0007669"/>
    <property type="project" value="TreeGrafter"/>
</dbReference>
<reference evidence="1" key="1">
    <citation type="submission" date="2021-01" db="EMBL/GenBank/DDBJ databases">
        <authorList>
            <person name="Corre E."/>
            <person name="Pelletier E."/>
            <person name="Niang G."/>
            <person name="Scheremetjew M."/>
            <person name="Finn R."/>
            <person name="Kale V."/>
            <person name="Holt S."/>
            <person name="Cochrane G."/>
            <person name="Meng A."/>
            <person name="Brown T."/>
            <person name="Cohen L."/>
        </authorList>
    </citation>
    <scope>NUCLEOTIDE SEQUENCE</scope>
    <source>
        <strain evidence="1">CCMP 2712</strain>
    </source>
</reference>
<proteinExistence type="predicted"/>
<dbReference type="OMA" id="VNQWTSA"/>
<dbReference type="Pfam" id="PF03645">
    <property type="entry name" value="Tctex-1"/>
    <property type="match status" value="1"/>
</dbReference>
<dbReference type="InterPro" id="IPR005334">
    <property type="entry name" value="Tctex-1-like"/>
</dbReference>
<dbReference type="AlphaFoldDB" id="A0A7S4PGV6"/>
<dbReference type="GO" id="GO:0005868">
    <property type="term" value="C:cytoplasmic dynein complex"/>
    <property type="evidence" value="ECO:0007669"/>
    <property type="project" value="TreeGrafter"/>
</dbReference>